<dbReference type="EMBL" id="LAZR01045590">
    <property type="protein sequence ID" value="KKK98500.1"/>
    <property type="molecule type" value="Genomic_DNA"/>
</dbReference>
<gene>
    <name evidence="2" type="ORF">LCGC14_2642130</name>
</gene>
<name>A0A0F9AJM5_9ZZZZ</name>
<dbReference type="AlphaFoldDB" id="A0A0F9AJM5"/>
<protein>
    <submittedName>
        <fullName evidence="2">Uncharacterized protein</fullName>
    </submittedName>
</protein>
<proteinExistence type="predicted"/>
<feature type="transmembrane region" description="Helical" evidence="1">
    <location>
        <begin position="39"/>
        <end position="72"/>
    </location>
</feature>
<accession>A0A0F9AJM5</accession>
<keyword evidence="1" id="KW-1133">Transmembrane helix</keyword>
<keyword evidence="1" id="KW-0472">Membrane</keyword>
<reference evidence="2" key="1">
    <citation type="journal article" date="2015" name="Nature">
        <title>Complex archaea that bridge the gap between prokaryotes and eukaryotes.</title>
        <authorList>
            <person name="Spang A."/>
            <person name="Saw J.H."/>
            <person name="Jorgensen S.L."/>
            <person name="Zaremba-Niedzwiedzka K."/>
            <person name="Martijn J."/>
            <person name="Lind A.E."/>
            <person name="van Eijk R."/>
            <person name="Schleper C."/>
            <person name="Guy L."/>
            <person name="Ettema T.J."/>
        </authorList>
    </citation>
    <scope>NUCLEOTIDE SEQUENCE</scope>
</reference>
<keyword evidence="1" id="KW-0812">Transmembrane</keyword>
<organism evidence="2">
    <name type="scientific">marine sediment metagenome</name>
    <dbReference type="NCBI Taxonomy" id="412755"/>
    <lineage>
        <taxon>unclassified sequences</taxon>
        <taxon>metagenomes</taxon>
        <taxon>ecological metagenomes</taxon>
    </lineage>
</organism>
<sequence length="77" mass="8194">MSWDLLLAASYAVLMVPILVALANPHTYIPRWSTGPLIVGLIGATIALFGLGAVFGATVTGVEVVLWGLVFWLRGKK</sequence>
<comment type="caution">
    <text evidence="2">The sequence shown here is derived from an EMBL/GenBank/DDBJ whole genome shotgun (WGS) entry which is preliminary data.</text>
</comment>
<evidence type="ECO:0000313" key="2">
    <source>
        <dbReference type="EMBL" id="KKK98500.1"/>
    </source>
</evidence>
<evidence type="ECO:0000256" key="1">
    <source>
        <dbReference type="SAM" id="Phobius"/>
    </source>
</evidence>